<dbReference type="RefSeq" id="WP_316911227.1">
    <property type="nucleotide sequence ID" value="NZ_JAPTGD010000002.1"/>
</dbReference>
<feature type="coiled-coil region" evidence="1">
    <location>
        <begin position="618"/>
        <end position="645"/>
    </location>
</feature>
<name>A0AAX6NDN1_PRIAR</name>
<keyword evidence="1" id="KW-0175">Coiled coil</keyword>
<evidence type="ECO:0000313" key="3">
    <source>
        <dbReference type="Proteomes" id="UP001269400"/>
    </source>
</evidence>
<accession>A0AAX6NDN1</accession>
<reference evidence="2" key="2">
    <citation type="submission" date="2022-12" db="EMBL/GenBank/DDBJ databases">
        <authorList>
            <person name="Dechsakulwatana C."/>
            <person name="Rungsihiranrut A."/>
            <person name="Muangchinda C."/>
            <person name="Ningthoujam R."/>
            <person name="Klankeo P."/>
            <person name="Pinyakong O."/>
        </authorList>
    </citation>
    <scope>NUCLEOTIDE SEQUENCE</scope>
    <source>
        <strain evidence="2">TL01-2</strain>
    </source>
</reference>
<evidence type="ECO:0000313" key="2">
    <source>
        <dbReference type="EMBL" id="MDU9694011.1"/>
    </source>
</evidence>
<sequence>MFQKENTINAINKEPKYIKFSVVRQKKVGTASISKGLRELFQASNASYLEYGIDTKQNAIYVRLNNEEKGSSLLGKEGKPRNTIAASILIRYLINEDIEYDLSKPLFLQQVSKDIYLLTVDATKEEKIDDSQLSIKWLSTESSKAKIQSESLNNDLWIKFYNTGIRRGFIRISKGLLTILSEREMTHLEFGFNRETKSLFIRANNRGNGAGLLDALNEYKESQIVANNILAHLSLTGIDVEYLNPYFLHPVDNSIYEISTSKPTANVNSESIVWIPTKKPSAPEQIEFRERHLKSIKEKAEERKKRKLIIEKRKSLTLEAKELKEENRITAEFDENQHQTKKLREKNQENQNSPFHRFTFRFADKPGKKGTMFSISKAFRRACIQQQATHLQFGITDHNIFLRVTENTEGISLVDSRGEYKGLQFGATYSLKEINKEVERLKLNETYTLKRLTDTIYLVEGTEVLALSNETNTEDVVWLSNTPPLTLKKQTDSYNRDKLTFSNILERTIKQSQNKYLDIGYNEDMQIVALKFNDNDGGVLLRKEGVKRDRFSARLLAVIKEVGIKMEYNVEYEFRKTSPNSFNIISNQDLNDFQHSDRVFWVSQTLSIITNAKQQLSKELKTKELKSVKEMLKAAKIKEDQADKQLFEKMSIYQKNGTNREIDEIKKEKLTFKFITRKTSTYLSLSKAFYNTCVEHQFTHFQLALFHNHAFVELNNNGDGFSLIDSNRDYLPHHPSGLGASHFFNRVNSKVEHFKANKTYVLEEIDSSLFKIVNSEDVSTQDSIKDNKVLRVSNASPLYFKKANKTVLVLSAAFNTIIKDSKKTFIDVGYNSNKEIVAISLNSEGNGVELICDEDGCRVSGSRLLAAIESTGIKLEGIEPEFQQVLPNYFSLLTGLEVDSTNPTKLSWLSQSLVRIPK</sequence>
<dbReference type="Proteomes" id="UP001269400">
    <property type="component" value="Unassembled WGS sequence"/>
</dbReference>
<gene>
    <name evidence="2" type="ORF">O0Q50_22780</name>
</gene>
<dbReference type="AlphaFoldDB" id="A0AAX6NDN1"/>
<proteinExistence type="predicted"/>
<protein>
    <submittedName>
        <fullName evidence="2">Uncharacterized protein</fullName>
    </submittedName>
</protein>
<comment type="caution">
    <text evidence="2">The sequence shown here is derived from an EMBL/GenBank/DDBJ whole genome shotgun (WGS) entry which is preliminary data.</text>
</comment>
<dbReference type="EMBL" id="JAPTGD010000002">
    <property type="protein sequence ID" value="MDU9694011.1"/>
    <property type="molecule type" value="Genomic_DNA"/>
</dbReference>
<organism evidence="2 3">
    <name type="scientific">Priestia aryabhattai</name>
    <name type="common">Bacillus aryabhattai</name>
    <dbReference type="NCBI Taxonomy" id="412384"/>
    <lineage>
        <taxon>Bacteria</taxon>
        <taxon>Bacillati</taxon>
        <taxon>Bacillota</taxon>
        <taxon>Bacilli</taxon>
        <taxon>Bacillales</taxon>
        <taxon>Bacillaceae</taxon>
        <taxon>Priestia</taxon>
    </lineage>
</organism>
<evidence type="ECO:0000256" key="1">
    <source>
        <dbReference type="SAM" id="Coils"/>
    </source>
</evidence>
<reference evidence="2" key="1">
    <citation type="journal article" date="2022" name="J Environ Chem Eng">
        <title>Biodegradation of petroleum oil using a constructed nonpathogenic and heavy metal-tolerant bacterial consortium isolated from marine sponges.</title>
        <authorList>
            <person name="Dechsakulwatana C."/>
            <person name="Rungsihiranrut A."/>
            <person name="Muangchinda C."/>
            <person name="Ningthoujam R."/>
            <person name="Klankeo P."/>
            <person name="Pinyakong O."/>
        </authorList>
    </citation>
    <scope>NUCLEOTIDE SEQUENCE</scope>
    <source>
        <strain evidence="2">TL01-2</strain>
    </source>
</reference>